<protein>
    <submittedName>
        <fullName evidence="1">Uncharacterized protein</fullName>
    </submittedName>
</protein>
<name>A0A8S9FWP9_BRACR</name>
<sequence length="53" mass="6040">MGWIFKSGIKGMWAGMIFGGIAVQTITMRCDWEKEVQKGNARVKKWYVSDEGN</sequence>
<organism evidence="1 2">
    <name type="scientific">Brassica cretica</name>
    <name type="common">Mustard</name>
    <dbReference type="NCBI Taxonomy" id="69181"/>
    <lineage>
        <taxon>Eukaryota</taxon>
        <taxon>Viridiplantae</taxon>
        <taxon>Streptophyta</taxon>
        <taxon>Embryophyta</taxon>
        <taxon>Tracheophyta</taxon>
        <taxon>Spermatophyta</taxon>
        <taxon>Magnoliopsida</taxon>
        <taxon>eudicotyledons</taxon>
        <taxon>Gunneridae</taxon>
        <taxon>Pentapetalae</taxon>
        <taxon>rosids</taxon>
        <taxon>malvids</taxon>
        <taxon>Brassicales</taxon>
        <taxon>Brassicaceae</taxon>
        <taxon>Brassiceae</taxon>
        <taxon>Brassica</taxon>
    </lineage>
</organism>
<comment type="caution">
    <text evidence="1">The sequence shown here is derived from an EMBL/GenBank/DDBJ whole genome shotgun (WGS) entry which is preliminary data.</text>
</comment>
<dbReference type="Proteomes" id="UP000712281">
    <property type="component" value="Unassembled WGS sequence"/>
</dbReference>
<accession>A0A8S9FWP9</accession>
<evidence type="ECO:0000313" key="1">
    <source>
        <dbReference type="EMBL" id="KAF2536408.1"/>
    </source>
</evidence>
<evidence type="ECO:0000313" key="2">
    <source>
        <dbReference type="Proteomes" id="UP000712281"/>
    </source>
</evidence>
<reference evidence="1" key="1">
    <citation type="submission" date="2019-12" db="EMBL/GenBank/DDBJ databases">
        <title>Genome sequencing and annotation of Brassica cretica.</title>
        <authorList>
            <person name="Studholme D.J."/>
            <person name="Sarris P.F."/>
        </authorList>
    </citation>
    <scope>NUCLEOTIDE SEQUENCE</scope>
    <source>
        <strain evidence="1">PFS-001/15</strain>
        <tissue evidence="1">Leaf</tissue>
    </source>
</reference>
<dbReference type="EMBL" id="QGKW02002228">
    <property type="protein sequence ID" value="KAF2536408.1"/>
    <property type="molecule type" value="Genomic_DNA"/>
</dbReference>
<dbReference type="AlphaFoldDB" id="A0A8S9FWP9"/>
<proteinExistence type="predicted"/>
<gene>
    <name evidence="1" type="ORF">F2Q68_00022976</name>
</gene>